<keyword evidence="2" id="KW-1185">Reference proteome</keyword>
<dbReference type="HOGENOM" id="CLU_2722607_0_0_1"/>
<accession>A0A0C9WU27</accession>
<feature type="non-terminal residue" evidence="1">
    <location>
        <position position="1"/>
    </location>
</feature>
<dbReference type="AlphaFoldDB" id="A0A0C9WU27"/>
<gene>
    <name evidence="1" type="ORF">K443DRAFT_108456</name>
</gene>
<reference evidence="2" key="2">
    <citation type="submission" date="2015-01" db="EMBL/GenBank/DDBJ databases">
        <title>Evolutionary Origins and Diversification of the Mycorrhizal Mutualists.</title>
        <authorList>
            <consortium name="DOE Joint Genome Institute"/>
            <consortium name="Mycorrhizal Genomics Consortium"/>
            <person name="Kohler A."/>
            <person name="Kuo A."/>
            <person name="Nagy L.G."/>
            <person name="Floudas D."/>
            <person name="Copeland A."/>
            <person name="Barry K.W."/>
            <person name="Cichocki N."/>
            <person name="Veneault-Fourrey C."/>
            <person name="LaButti K."/>
            <person name="Lindquist E.A."/>
            <person name="Lipzen A."/>
            <person name="Lundell T."/>
            <person name="Morin E."/>
            <person name="Murat C."/>
            <person name="Riley R."/>
            <person name="Ohm R."/>
            <person name="Sun H."/>
            <person name="Tunlid A."/>
            <person name="Henrissat B."/>
            <person name="Grigoriev I.V."/>
            <person name="Hibbett D.S."/>
            <person name="Martin F."/>
        </authorList>
    </citation>
    <scope>NUCLEOTIDE SEQUENCE [LARGE SCALE GENOMIC DNA]</scope>
    <source>
        <strain evidence="2">LaAM-08-1</strain>
    </source>
</reference>
<sequence>LSYYTKHLYQSSILAPFCISMSKKIRSWIRFPQHPAFFRWAPLGSLVVMYGDLSAAFQTLKSQENAMRTGGI</sequence>
<protein>
    <submittedName>
        <fullName evidence="1">Uncharacterized protein</fullName>
    </submittedName>
</protein>
<dbReference type="OrthoDB" id="10442039at2759"/>
<evidence type="ECO:0000313" key="1">
    <source>
        <dbReference type="EMBL" id="KIJ95625.1"/>
    </source>
</evidence>
<evidence type="ECO:0000313" key="2">
    <source>
        <dbReference type="Proteomes" id="UP000054477"/>
    </source>
</evidence>
<name>A0A0C9WU27_9AGAR</name>
<proteinExistence type="predicted"/>
<organism evidence="1 2">
    <name type="scientific">Laccaria amethystina LaAM-08-1</name>
    <dbReference type="NCBI Taxonomy" id="1095629"/>
    <lineage>
        <taxon>Eukaryota</taxon>
        <taxon>Fungi</taxon>
        <taxon>Dikarya</taxon>
        <taxon>Basidiomycota</taxon>
        <taxon>Agaricomycotina</taxon>
        <taxon>Agaricomycetes</taxon>
        <taxon>Agaricomycetidae</taxon>
        <taxon>Agaricales</taxon>
        <taxon>Agaricineae</taxon>
        <taxon>Hydnangiaceae</taxon>
        <taxon>Laccaria</taxon>
    </lineage>
</organism>
<dbReference type="Proteomes" id="UP000054477">
    <property type="component" value="Unassembled WGS sequence"/>
</dbReference>
<dbReference type="EMBL" id="KN838749">
    <property type="protein sequence ID" value="KIJ95625.1"/>
    <property type="molecule type" value="Genomic_DNA"/>
</dbReference>
<reference evidence="1 2" key="1">
    <citation type="submission" date="2014-04" db="EMBL/GenBank/DDBJ databases">
        <authorList>
            <consortium name="DOE Joint Genome Institute"/>
            <person name="Kuo A."/>
            <person name="Kohler A."/>
            <person name="Nagy L.G."/>
            <person name="Floudas D."/>
            <person name="Copeland A."/>
            <person name="Barry K.W."/>
            <person name="Cichocki N."/>
            <person name="Veneault-Fourrey C."/>
            <person name="LaButti K."/>
            <person name="Lindquist E.A."/>
            <person name="Lipzen A."/>
            <person name="Lundell T."/>
            <person name="Morin E."/>
            <person name="Murat C."/>
            <person name="Sun H."/>
            <person name="Tunlid A."/>
            <person name="Henrissat B."/>
            <person name="Grigoriev I.V."/>
            <person name="Hibbett D.S."/>
            <person name="Martin F."/>
            <person name="Nordberg H.P."/>
            <person name="Cantor M.N."/>
            <person name="Hua S.X."/>
        </authorList>
    </citation>
    <scope>NUCLEOTIDE SEQUENCE [LARGE SCALE GENOMIC DNA]</scope>
    <source>
        <strain evidence="1 2">LaAM-08-1</strain>
    </source>
</reference>